<keyword evidence="2" id="KW-0378">Hydrolase</keyword>
<keyword evidence="3" id="KW-0645">Protease</keyword>
<sequence>MILDLSFCFIKNHLIPNRKCRFTFFLLYCLLITNSLYAQLSRDQFIKLESALGDQSFFSGHLTGFMLYDLDSQQVLFEKNSQIRIIPASTTKLWTLFASILILQDSTQTLRYVTSGDTIKIWGSGDPSWKYKKFTQPDFQKLLSPYSVVQFSDANQVSPGFGYGWQWDDYYYDYSAERSSLPIFGNLVEVRKVGNQPTVFPLLFQSAIRMTNRPIKELERDFHSNTFAYNPATFLGREKYIPFLTQPDLLVQLAAEETGKKWIYSAESLPADHLVFRGAPLYPLLKEMMLESDNFIAEQLLFMISDRLFQELDAERAIEYILKTHLTDLPDLPKWVDGSGLSRHNLFTPRSMMTLFEKIYRILPEDQLYDLLPTGGKTGTLKNTYQASSPYVFAKTGTMANHHSLVGLIKTKSGKIYGLVFMNSNYPYPASTVRKEMEKVLVMVREML</sequence>
<evidence type="ECO:0000256" key="2">
    <source>
        <dbReference type="ARBA" id="ARBA00022801"/>
    </source>
</evidence>
<dbReference type="Pfam" id="PF02113">
    <property type="entry name" value="Peptidase_S13"/>
    <property type="match status" value="2"/>
</dbReference>
<dbReference type="EMBL" id="FNVR01000016">
    <property type="protein sequence ID" value="SEG17204.1"/>
    <property type="molecule type" value="Genomic_DNA"/>
</dbReference>
<keyword evidence="3" id="KW-0121">Carboxypeptidase</keyword>
<dbReference type="GO" id="GO:0004185">
    <property type="term" value="F:serine-type carboxypeptidase activity"/>
    <property type="evidence" value="ECO:0007669"/>
    <property type="project" value="InterPro"/>
</dbReference>
<evidence type="ECO:0000313" key="4">
    <source>
        <dbReference type="Proteomes" id="UP000236736"/>
    </source>
</evidence>
<dbReference type="GO" id="GO:0000270">
    <property type="term" value="P:peptidoglycan metabolic process"/>
    <property type="evidence" value="ECO:0007669"/>
    <property type="project" value="TreeGrafter"/>
</dbReference>
<dbReference type="AlphaFoldDB" id="A0A1H5XZM1"/>
<dbReference type="Proteomes" id="UP000236736">
    <property type="component" value="Unassembled WGS sequence"/>
</dbReference>
<proteinExistence type="inferred from homology"/>
<organism evidence="3 4">
    <name type="scientific">Algoriphagus boritolerans DSM 17298 = JCM 18970</name>
    <dbReference type="NCBI Taxonomy" id="1120964"/>
    <lineage>
        <taxon>Bacteria</taxon>
        <taxon>Pseudomonadati</taxon>
        <taxon>Bacteroidota</taxon>
        <taxon>Cytophagia</taxon>
        <taxon>Cytophagales</taxon>
        <taxon>Cyclobacteriaceae</taxon>
        <taxon>Algoriphagus</taxon>
    </lineage>
</organism>
<dbReference type="RefSeq" id="WP_103925395.1">
    <property type="nucleotide sequence ID" value="NZ_FNVR01000016.1"/>
</dbReference>
<dbReference type="PANTHER" id="PTHR30023:SF0">
    <property type="entry name" value="PENICILLIN-SENSITIVE CARBOXYPEPTIDASE A"/>
    <property type="match status" value="1"/>
</dbReference>
<keyword evidence="4" id="KW-1185">Reference proteome</keyword>
<dbReference type="InterPro" id="IPR012338">
    <property type="entry name" value="Beta-lactam/transpept-like"/>
</dbReference>
<dbReference type="PRINTS" id="PR00922">
    <property type="entry name" value="DADACBPTASE3"/>
</dbReference>
<accession>A0A1H5XZM1</accession>
<dbReference type="GO" id="GO:0006508">
    <property type="term" value="P:proteolysis"/>
    <property type="evidence" value="ECO:0007669"/>
    <property type="project" value="InterPro"/>
</dbReference>
<evidence type="ECO:0000313" key="3">
    <source>
        <dbReference type="EMBL" id="SEG17204.1"/>
    </source>
</evidence>
<protein>
    <submittedName>
        <fullName evidence="3">D-alanyl-D-alanine carboxypeptidase / D-alanyl-D-alanine-endopeptidase (Penicillin-binding protein 4)</fullName>
    </submittedName>
</protein>
<dbReference type="SUPFAM" id="SSF56601">
    <property type="entry name" value="beta-lactamase/transpeptidase-like"/>
    <property type="match status" value="1"/>
</dbReference>
<dbReference type="PANTHER" id="PTHR30023">
    <property type="entry name" value="D-ALANYL-D-ALANINE CARBOXYPEPTIDASE"/>
    <property type="match status" value="1"/>
</dbReference>
<dbReference type="OrthoDB" id="9802627at2"/>
<reference evidence="4" key="1">
    <citation type="submission" date="2016-10" db="EMBL/GenBank/DDBJ databases">
        <authorList>
            <person name="Varghese N."/>
            <person name="Submissions S."/>
        </authorList>
    </citation>
    <scope>NUCLEOTIDE SEQUENCE [LARGE SCALE GENOMIC DNA]</scope>
    <source>
        <strain evidence="4">DSM 17298</strain>
    </source>
</reference>
<comment type="similarity">
    <text evidence="1">Belongs to the peptidase S13 family.</text>
</comment>
<evidence type="ECO:0000256" key="1">
    <source>
        <dbReference type="ARBA" id="ARBA00006096"/>
    </source>
</evidence>
<dbReference type="Gene3D" id="3.40.710.10">
    <property type="entry name" value="DD-peptidase/beta-lactamase superfamily"/>
    <property type="match status" value="2"/>
</dbReference>
<name>A0A1H5XZM1_9BACT</name>
<gene>
    <name evidence="3" type="ORF">SAMN03080598_02744</name>
</gene>
<dbReference type="InterPro" id="IPR000667">
    <property type="entry name" value="Peptidase_S13"/>
</dbReference>
<dbReference type="STRING" id="1120964.GCA_001313265_05745"/>